<sequence>MRRRDFIMLVASAAAYPLGTSAQGNVRRIGVMGGGKPSDPESQASYQKLRQRLSELGWEQGRNIQIEYRWWAGDPALADAQAAELAGLRPDVLLAISTPSVEALKRHAQTLPIVFTVVADPVGAGFVQSLGKPGGNITGFTTFEPEMAGKWLQLLKQAAPEIRRVAAVFNPRTAPMILMPSVEAAIPAVQLQLVPAPAHNATELEQAISRFAEQPRGGLLIFPDAFPLVHRQLILNLAATHRLPAMYPFPFFVTEGGLMSYGISISHLVGRSADYVDRVLRGARPADLPVQQPNEFQFLLNLKTANALGLSVPPTLVAQADQVVE</sequence>
<name>A0A5S4YAI5_9BRAD</name>
<organism evidence="1 2">
    <name type="scientific">Bradyrhizobium hipponense</name>
    <dbReference type="NCBI Taxonomy" id="2605638"/>
    <lineage>
        <taxon>Bacteria</taxon>
        <taxon>Pseudomonadati</taxon>
        <taxon>Pseudomonadota</taxon>
        <taxon>Alphaproteobacteria</taxon>
        <taxon>Hyphomicrobiales</taxon>
        <taxon>Nitrobacteraceae</taxon>
        <taxon>Bradyrhizobium</taxon>
    </lineage>
</organism>
<evidence type="ECO:0000313" key="2">
    <source>
        <dbReference type="Proteomes" id="UP000324797"/>
    </source>
</evidence>
<dbReference type="CDD" id="cd06325">
    <property type="entry name" value="PBP1_ABC_unchar_transporter"/>
    <property type="match status" value="1"/>
</dbReference>
<dbReference type="AlphaFoldDB" id="A0A5S4YAI5"/>
<keyword evidence="2" id="KW-1185">Reference proteome</keyword>
<dbReference type="PANTHER" id="PTHR35271:SF1">
    <property type="entry name" value="ABC TRANSPORTER, SUBSTRATE-BINDING LIPOPROTEIN"/>
    <property type="match status" value="1"/>
</dbReference>
<accession>A0A5S4YAI5</accession>
<comment type="caution">
    <text evidence="1">The sequence shown here is derived from an EMBL/GenBank/DDBJ whole genome shotgun (WGS) entry which is preliminary data.</text>
</comment>
<reference evidence="1 2" key="1">
    <citation type="submission" date="2019-08" db="EMBL/GenBank/DDBJ databases">
        <title>Bradyrhizobium hipponensis sp. nov., a rhizobium isolated from a Lupinus angustifolius root nodule in Tunisia.</title>
        <authorList>
            <person name="Off K."/>
            <person name="Rejili M."/>
            <person name="Mars M."/>
            <person name="Brachmann A."/>
            <person name="Marin M."/>
        </authorList>
    </citation>
    <scope>NUCLEOTIDE SEQUENCE [LARGE SCALE GENOMIC DNA]</scope>
    <source>
        <strain evidence="2">aSej3</strain>
    </source>
</reference>
<dbReference type="InterPro" id="IPR007487">
    <property type="entry name" value="ABC_transpt-TYRBP-like"/>
</dbReference>
<dbReference type="PANTHER" id="PTHR35271">
    <property type="entry name" value="ABC TRANSPORTER, SUBSTRATE-BINDING LIPOPROTEIN-RELATED"/>
    <property type="match status" value="1"/>
</dbReference>
<dbReference type="Proteomes" id="UP000324797">
    <property type="component" value="Unassembled WGS sequence"/>
</dbReference>
<dbReference type="EMBL" id="VSTH01000183">
    <property type="protein sequence ID" value="TYO61430.1"/>
    <property type="molecule type" value="Genomic_DNA"/>
</dbReference>
<evidence type="ECO:0000313" key="1">
    <source>
        <dbReference type="EMBL" id="TYO61430.1"/>
    </source>
</evidence>
<gene>
    <name evidence="1" type="ORF">FXV83_38250</name>
</gene>
<dbReference type="Gene3D" id="3.40.50.2300">
    <property type="match status" value="2"/>
</dbReference>
<proteinExistence type="predicted"/>
<dbReference type="Pfam" id="PF04392">
    <property type="entry name" value="ABC_sub_bind"/>
    <property type="match status" value="1"/>
</dbReference>
<protein>
    <submittedName>
        <fullName evidence="1">ABC transporter substrate-binding protein</fullName>
    </submittedName>
</protein>